<reference evidence="2" key="1">
    <citation type="submission" date="2015-05" db="EMBL/GenBank/DDBJ databases">
        <authorList>
            <person name="Urmite Genomes"/>
        </authorList>
    </citation>
    <scope>NUCLEOTIDE SEQUENCE [LARGE SCALE GENOMIC DNA]</scope>
    <source>
        <strain evidence="2">LF1</strain>
    </source>
</reference>
<accession>A0A0U1NZI0</accession>
<keyword evidence="2" id="KW-1185">Reference proteome</keyword>
<proteinExistence type="predicted"/>
<organism evidence="1 2">
    <name type="scientific">Neobacillus massiliamazoniensis</name>
    <dbReference type="NCBI Taxonomy" id="1499688"/>
    <lineage>
        <taxon>Bacteria</taxon>
        <taxon>Bacillati</taxon>
        <taxon>Bacillota</taxon>
        <taxon>Bacilli</taxon>
        <taxon>Bacillales</taxon>
        <taxon>Bacillaceae</taxon>
        <taxon>Neobacillus</taxon>
    </lineage>
</organism>
<dbReference type="RefSeq" id="WP_090635849.1">
    <property type="nucleotide sequence ID" value="NZ_CVRB01000003.1"/>
</dbReference>
<evidence type="ECO:0000313" key="1">
    <source>
        <dbReference type="EMBL" id="CRK83397.1"/>
    </source>
</evidence>
<dbReference type="EMBL" id="CVRB01000003">
    <property type="protein sequence ID" value="CRK83397.1"/>
    <property type="molecule type" value="Genomic_DNA"/>
</dbReference>
<gene>
    <name evidence="1" type="ORF">BN000_03365</name>
</gene>
<evidence type="ECO:0000313" key="2">
    <source>
        <dbReference type="Proteomes" id="UP000199087"/>
    </source>
</evidence>
<name>A0A0U1NZI0_9BACI</name>
<dbReference type="AlphaFoldDB" id="A0A0U1NZI0"/>
<sequence length="76" mass="8428">MANKSEGEGTVITMGIIKVKFDLLISFSLAGHYLYNGNAFLIEVTGRFVEEGKSKNDNKLVSFTLNVCEWIALLNN</sequence>
<protein>
    <submittedName>
        <fullName evidence="1">Uncharacterized protein</fullName>
    </submittedName>
</protein>
<dbReference type="Proteomes" id="UP000199087">
    <property type="component" value="Unassembled WGS sequence"/>
</dbReference>